<keyword evidence="10" id="KW-0472">Membrane</keyword>
<dbReference type="InterPro" id="IPR003661">
    <property type="entry name" value="HisK_dim/P_dom"/>
</dbReference>
<keyword evidence="14" id="KW-1185">Reference proteome</keyword>
<name>A0AAW9SH53_9BACT</name>
<dbReference type="PROSITE" id="PS50885">
    <property type="entry name" value="HAMP"/>
    <property type="match status" value="1"/>
</dbReference>
<evidence type="ECO:0000256" key="2">
    <source>
        <dbReference type="ARBA" id="ARBA00004370"/>
    </source>
</evidence>
<dbReference type="InterPro" id="IPR003594">
    <property type="entry name" value="HATPase_dom"/>
</dbReference>
<evidence type="ECO:0000256" key="10">
    <source>
        <dbReference type="SAM" id="Phobius"/>
    </source>
</evidence>
<dbReference type="PANTHER" id="PTHR42878">
    <property type="entry name" value="TWO-COMPONENT HISTIDINE KINASE"/>
    <property type="match status" value="1"/>
</dbReference>
<dbReference type="Proteomes" id="UP001403385">
    <property type="component" value="Unassembled WGS sequence"/>
</dbReference>
<evidence type="ECO:0000259" key="11">
    <source>
        <dbReference type="PROSITE" id="PS50109"/>
    </source>
</evidence>
<reference evidence="13 14" key="1">
    <citation type="submission" date="2024-04" db="EMBL/GenBank/DDBJ databases">
        <title>Novel genus in family Flammeovirgaceae.</title>
        <authorList>
            <person name="Nguyen T.H."/>
            <person name="Vuong T.Q."/>
            <person name="Le H."/>
            <person name="Kim S.-G."/>
        </authorList>
    </citation>
    <scope>NUCLEOTIDE SEQUENCE [LARGE SCALE GENOMIC DNA]</scope>
    <source>
        <strain evidence="13 14">JCM 23209</strain>
    </source>
</reference>
<dbReference type="Gene3D" id="3.30.565.10">
    <property type="entry name" value="Histidine kinase-like ATPase, C-terminal domain"/>
    <property type="match status" value="1"/>
</dbReference>
<evidence type="ECO:0000259" key="12">
    <source>
        <dbReference type="PROSITE" id="PS50885"/>
    </source>
</evidence>
<dbReference type="InterPro" id="IPR003660">
    <property type="entry name" value="HAMP_dom"/>
</dbReference>
<keyword evidence="10" id="KW-1133">Transmembrane helix</keyword>
<sequence>MNTIKARILTGFITLSLIVCILSIVSYQYLRQVEGINAIRSNLFEVQQMSQGLIHFQLTYLQQKQDAFSDSVTFHASSVLVSEKYRITEELNEQLTVMRQMPYLEEFVMNGQLQRLGLQFDSLDRVITSLDFSEKPQAMAAVEETFSGIKNQLLLWNLSAENRQLELITQQKWIYGGTVTLCIVMSFLLSFFIAGAIARPIRRLSKQVKEINPEEDRDIALEYTPATTPEEVQEFARAFTLMLRKLKHQLSISKERTIALHMQNEELASLNQELDLFMYSVSHDFKAPLSSVLGLIHVLKMEKNPMNLEQGLDLIERSVLKLRHLIHDLQEMAQIGEAQLALEEVNFYDLIVEIFEDLKFQENAELIKKVIKIGHKQEFKTDRRRVYIILSNLISNAIKYSNVAQVTPLIEIQIEINDHKVNIHIQDNGIGIEDKDLQKIFHMFYRATDQQEGTGLGLYIVKESVRKLQGKIEVTSEMGKGTSFSITIPEIEAKTEGKLMMAI</sequence>
<accession>A0AAW9SH53</accession>
<evidence type="ECO:0000313" key="14">
    <source>
        <dbReference type="Proteomes" id="UP001403385"/>
    </source>
</evidence>
<dbReference type="GO" id="GO:0007234">
    <property type="term" value="P:osmosensory signaling via phosphorelay pathway"/>
    <property type="evidence" value="ECO:0007669"/>
    <property type="project" value="TreeGrafter"/>
</dbReference>
<dbReference type="InterPro" id="IPR005467">
    <property type="entry name" value="His_kinase_dom"/>
</dbReference>
<dbReference type="InterPro" id="IPR036890">
    <property type="entry name" value="HATPase_C_sf"/>
</dbReference>
<dbReference type="SUPFAM" id="SSF47384">
    <property type="entry name" value="Homodimeric domain of signal transducing histidine kinase"/>
    <property type="match status" value="1"/>
</dbReference>
<evidence type="ECO:0000256" key="7">
    <source>
        <dbReference type="ARBA" id="ARBA00022777"/>
    </source>
</evidence>
<dbReference type="InterPro" id="IPR004358">
    <property type="entry name" value="Sig_transdc_His_kin-like_C"/>
</dbReference>
<proteinExistence type="predicted"/>
<feature type="domain" description="HAMP" evidence="12">
    <location>
        <begin position="195"/>
        <end position="251"/>
    </location>
</feature>
<evidence type="ECO:0000256" key="6">
    <source>
        <dbReference type="ARBA" id="ARBA00022741"/>
    </source>
</evidence>
<dbReference type="GO" id="GO:0000156">
    <property type="term" value="F:phosphorelay response regulator activity"/>
    <property type="evidence" value="ECO:0007669"/>
    <property type="project" value="TreeGrafter"/>
</dbReference>
<dbReference type="CDD" id="cd00075">
    <property type="entry name" value="HATPase"/>
    <property type="match status" value="1"/>
</dbReference>
<keyword evidence="4" id="KW-0597">Phosphoprotein</keyword>
<dbReference type="PROSITE" id="PS50109">
    <property type="entry name" value="HIS_KIN"/>
    <property type="match status" value="1"/>
</dbReference>
<feature type="transmembrane region" description="Helical" evidence="10">
    <location>
        <begin position="173"/>
        <end position="197"/>
    </location>
</feature>
<dbReference type="GO" id="GO:0030295">
    <property type="term" value="F:protein kinase activator activity"/>
    <property type="evidence" value="ECO:0007669"/>
    <property type="project" value="TreeGrafter"/>
</dbReference>
<dbReference type="SMART" id="SM00387">
    <property type="entry name" value="HATPase_c"/>
    <property type="match status" value="1"/>
</dbReference>
<dbReference type="RefSeq" id="WP_346823375.1">
    <property type="nucleotide sequence ID" value="NZ_JBDKWZ010000015.1"/>
</dbReference>
<evidence type="ECO:0000256" key="8">
    <source>
        <dbReference type="ARBA" id="ARBA00022840"/>
    </source>
</evidence>
<evidence type="ECO:0000256" key="3">
    <source>
        <dbReference type="ARBA" id="ARBA00012438"/>
    </source>
</evidence>
<feature type="transmembrane region" description="Helical" evidence="10">
    <location>
        <begin position="12"/>
        <end position="30"/>
    </location>
</feature>
<dbReference type="FunFam" id="3.30.565.10:FF:000006">
    <property type="entry name" value="Sensor histidine kinase WalK"/>
    <property type="match status" value="1"/>
</dbReference>
<dbReference type="Pfam" id="PF02518">
    <property type="entry name" value="HATPase_c"/>
    <property type="match status" value="1"/>
</dbReference>
<dbReference type="PRINTS" id="PR00344">
    <property type="entry name" value="BCTRLSENSOR"/>
</dbReference>
<evidence type="ECO:0000256" key="9">
    <source>
        <dbReference type="ARBA" id="ARBA00023012"/>
    </source>
</evidence>
<comment type="subcellular location">
    <subcellularLocation>
        <location evidence="2">Membrane</location>
    </subcellularLocation>
</comment>
<dbReference type="InterPro" id="IPR036097">
    <property type="entry name" value="HisK_dim/P_sf"/>
</dbReference>
<dbReference type="PANTHER" id="PTHR42878:SF7">
    <property type="entry name" value="SENSOR HISTIDINE KINASE GLRK"/>
    <property type="match status" value="1"/>
</dbReference>
<comment type="caution">
    <text evidence="13">The sequence shown here is derived from an EMBL/GenBank/DDBJ whole genome shotgun (WGS) entry which is preliminary data.</text>
</comment>
<dbReference type="EMBL" id="JBDKWZ010000015">
    <property type="protein sequence ID" value="MEN7550593.1"/>
    <property type="molecule type" value="Genomic_DNA"/>
</dbReference>
<dbReference type="GO" id="GO:0005524">
    <property type="term" value="F:ATP binding"/>
    <property type="evidence" value="ECO:0007669"/>
    <property type="project" value="UniProtKB-KW"/>
</dbReference>
<evidence type="ECO:0000313" key="13">
    <source>
        <dbReference type="EMBL" id="MEN7550593.1"/>
    </source>
</evidence>
<dbReference type="CDD" id="cd00082">
    <property type="entry name" value="HisKA"/>
    <property type="match status" value="1"/>
</dbReference>
<keyword evidence="6" id="KW-0547">Nucleotide-binding</keyword>
<comment type="catalytic activity">
    <reaction evidence="1">
        <text>ATP + protein L-histidine = ADP + protein N-phospho-L-histidine.</text>
        <dbReference type="EC" id="2.7.13.3"/>
    </reaction>
</comment>
<dbReference type="InterPro" id="IPR050351">
    <property type="entry name" value="BphY/WalK/GraS-like"/>
</dbReference>
<dbReference type="SUPFAM" id="SSF55874">
    <property type="entry name" value="ATPase domain of HSP90 chaperone/DNA topoisomerase II/histidine kinase"/>
    <property type="match status" value="1"/>
</dbReference>
<dbReference type="GO" id="GO:0000155">
    <property type="term" value="F:phosphorelay sensor kinase activity"/>
    <property type="evidence" value="ECO:0007669"/>
    <property type="project" value="InterPro"/>
</dbReference>
<dbReference type="Pfam" id="PF00512">
    <property type="entry name" value="HisKA"/>
    <property type="match status" value="1"/>
</dbReference>
<dbReference type="Gene3D" id="1.10.287.130">
    <property type="match status" value="1"/>
</dbReference>
<feature type="domain" description="Histidine kinase" evidence="11">
    <location>
        <begin position="280"/>
        <end position="492"/>
    </location>
</feature>
<dbReference type="Gene3D" id="6.10.340.10">
    <property type="match status" value="1"/>
</dbReference>
<keyword evidence="5" id="KW-0808">Transferase</keyword>
<dbReference type="AlphaFoldDB" id="A0AAW9SH53"/>
<evidence type="ECO:0000256" key="4">
    <source>
        <dbReference type="ARBA" id="ARBA00022553"/>
    </source>
</evidence>
<keyword evidence="9" id="KW-0902">Two-component regulatory system</keyword>
<keyword evidence="7 13" id="KW-0418">Kinase</keyword>
<dbReference type="SMART" id="SM00388">
    <property type="entry name" value="HisKA"/>
    <property type="match status" value="1"/>
</dbReference>
<evidence type="ECO:0000256" key="1">
    <source>
        <dbReference type="ARBA" id="ARBA00000085"/>
    </source>
</evidence>
<dbReference type="EC" id="2.7.13.3" evidence="3"/>
<protein>
    <recommendedName>
        <fullName evidence="3">histidine kinase</fullName>
        <ecNumber evidence="3">2.7.13.3</ecNumber>
    </recommendedName>
</protein>
<keyword evidence="8" id="KW-0067">ATP-binding</keyword>
<gene>
    <name evidence="13" type="ORF">AAG747_21925</name>
</gene>
<evidence type="ECO:0000256" key="5">
    <source>
        <dbReference type="ARBA" id="ARBA00022679"/>
    </source>
</evidence>
<organism evidence="13 14">
    <name type="scientific">Rapidithrix thailandica</name>
    <dbReference type="NCBI Taxonomy" id="413964"/>
    <lineage>
        <taxon>Bacteria</taxon>
        <taxon>Pseudomonadati</taxon>
        <taxon>Bacteroidota</taxon>
        <taxon>Cytophagia</taxon>
        <taxon>Cytophagales</taxon>
        <taxon>Flammeovirgaceae</taxon>
        <taxon>Rapidithrix</taxon>
    </lineage>
</organism>
<keyword evidence="10" id="KW-0812">Transmembrane</keyword>
<dbReference type="GO" id="GO:0016020">
    <property type="term" value="C:membrane"/>
    <property type="evidence" value="ECO:0007669"/>
    <property type="project" value="UniProtKB-SubCell"/>
</dbReference>